<proteinExistence type="predicted"/>
<dbReference type="AlphaFoldDB" id="A0AAU9W0B9"/>
<evidence type="ECO:0000313" key="1">
    <source>
        <dbReference type="EMBL" id="CAH3041515.1"/>
    </source>
</evidence>
<feature type="non-terminal residue" evidence="1">
    <location>
        <position position="1"/>
    </location>
</feature>
<dbReference type="EMBL" id="CALNXJ010000006">
    <property type="protein sequence ID" value="CAH3041515.1"/>
    <property type="molecule type" value="Genomic_DNA"/>
</dbReference>
<gene>
    <name evidence="1" type="ORF">PMEA_00029248</name>
</gene>
<organism evidence="1 2">
    <name type="scientific">Pocillopora meandrina</name>
    <dbReference type="NCBI Taxonomy" id="46732"/>
    <lineage>
        <taxon>Eukaryota</taxon>
        <taxon>Metazoa</taxon>
        <taxon>Cnidaria</taxon>
        <taxon>Anthozoa</taxon>
        <taxon>Hexacorallia</taxon>
        <taxon>Scleractinia</taxon>
        <taxon>Astrocoeniina</taxon>
        <taxon>Pocilloporidae</taxon>
        <taxon>Pocillopora</taxon>
    </lineage>
</organism>
<dbReference type="Proteomes" id="UP001159428">
    <property type="component" value="Unassembled WGS sequence"/>
</dbReference>
<evidence type="ECO:0000313" key="2">
    <source>
        <dbReference type="Proteomes" id="UP001159428"/>
    </source>
</evidence>
<sequence>NDATAIGLLSQMKTVKFIGSIYILKMILPILTTISKCFQAGVVSFAKIVPTLQYTKEQLKQISTNETPIAVLKQVHFIYMFYCNCNSLPTSHQETQLKSFLKKYVGALTENIDARFQESSPVLDSFKIFDLLSVPAKTDDGFSEYGSSMIKKLADHYFPGPQHAEDHQPLIVEWQKAKYDLLQWKENDLPQAIRQGEGSITATDCNAWPERGASVLKWQKNRLRSRIKNDFLNPLLHISINGPKQQSKELPSLIRDVVAEWLKEKDRRELKKLP</sequence>
<dbReference type="PANTHER" id="PTHR46880">
    <property type="entry name" value="RAS-ASSOCIATING DOMAIN-CONTAINING PROTEIN"/>
    <property type="match status" value="1"/>
</dbReference>
<comment type="caution">
    <text evidence="1">The sequence shown here is derived from an EMBL/GenBank/DDBJ whole genome shotgun (WGS) entry which is preliminary data.</text>
</comment>
<keyword evidence="2" id="KW-1185">Reference proteome</keyword>
<reference evidence="1 2" key="1">
    <citation type="submission" date="2022-05" db="EMBL/GenBank/DDBJ databases">
        <authorList>
            <consortium name="Genoscope - CEA"/>
            <person name="William W."/>
        </authorList>
    </citation>
    <scope>NUCLEOTIDE SEQUENCE [LARGE SCALE GENOMIC DNA]</scope>
</reference>
<accession>A0AAU9W0B9</accession>
<feature type="non-terminal residue" evidence="1">
    <location>
        <position position="274"/>
    </location>
</feature>
<protein>
    <submittedName>
        <fullName evidence="1">Uncharacterized protein</fullName>
    </submittedName>
</protein>
<dbReference type="PANTHER" id="PTHR46880:SF5">
    <property type="entry name" value="DUF4371 DOMAIN-CONTAINING PROTEIN"/>
    <property type="match status" value="1"/>
</dbReference>
<name>A0AAU9W0B9_9CNID</name>